<keyword evidence="1" id="KW-0472">Membrane</keyword>
<evidence type="ECO:0000256" key="1">
    <source>
        <dbReference type="SAM" id="Phobius"/>
    </source>
</evidence>
<accession>A0A2U3I607</accession>
<keyword evidence="1" id="KW-1133">Transmembrane helix</keyword>
<organism evidence="2 3">
    <name type="scientific">Caballeronia novacaledonica</name>
    <dbReference type="NCBI Taxonomy" id="1544861"/>
    <lineage>
        <taxon>Bacteria</taxon>
        <taxon>Pseudomonadati</taxon>
        <taxon>Pseudomonadota</taxon>
        <taxon>Betaproteobacteria</taxon>
        <taxon>Burkholderiales</taxon>
        <taxon>Burkholderiaceae</taxon>
        <taxon>Caballeronia</taxon>
    </lineage>
</organism>
<protein>
    <submittedName>
        <fullName evidence="2">Uncharacterized protein</fullName>
    </submittedName>
</protein>
<feature type="transmembrane region" description="Helical" evidence="1">
    <location>
        <begin position="55"/>
        <end position="77"/>
    </location>
</feature>
<keyword evidence="1" id="KW-0812">Transmembrane</keyword>
<gene>
    <name evidence="2" type="ORF">NOV72_02816</name>
</gene>
<evidence type="ECO:0000313" key="2">
    <source>
        <dbReference type="EMBL" id="SPB15596.1"/>
    </source>
</evidence>
<feature type="transmembrane region" description="Helical" evidence="1">
    <location>
        <begin position="6"/>
        <end position="22"/>
    </location>
</feature>
<dbReference type="AlphaFoldDB" id="A0A2U3I607"/>
<dbReference type="EMBL" id="OGTP01000008">
    <property type="protein sequence ID" value="SPB15596.1"/>
    <property type="molecule type" value="Genomic_DNA"/>
</dbReference>
<evidence type="ECO:0000313" key="3">
    <source>
        <dbReference type="Proteomes" id="UP000238169"/>
    </source>
</evidence>
<proteinExistence type="predicted"/>
<name>A0A2U3I607_9BURK</name>
<sequence length="103" mass="11513">MLLRTFKWIVLCAVLYCSLRYLGVGRNEALIVSFISLVLGVLNFLTVQISSMMAVIFFCAMFSLFLPAAFSDAAGFVREEIGHVSMSAIRDRLRSAKDEVPEK</sequence>
<dbReference type="Proteomes" id="UP000238169">
    <property type="component" value="Unassembled WGS sequence"/>
</dbReference>
<keyword evidence="3" id="KW-1185">Reference proteome</keyword>
<reference evidence="3" key="1">
    <citation type="submission" date="2018-01" db="EMBL/GenBank/DDBJ databases">
        <authorList>
            <person name="Peeters C."/>
        </authorList>
    </citation>
    <scope>NUCLEOTIDE SEQUENCE [LARGE SCALE GENOMIC DNA]</scope>
</reference>
<feature type="transmembrane region" description="Helical" evidence="1">
    <location>
        <begin position="29"/>
        <end position="49"/>
    </location>
</feature>